<dbReference type="PANTHER" id="PTHR36981:SF9">
    <property type="entry name" value="NANOR-RELATED"/>
    <property type="match status" value="1"/>
</dbReference>
<keyword evidence="3" id="KW-1185">Reference proteome</keyword>
<comment type="caution">
    <text evidence="2">The sequence shown here is derived from an EMBL/GenBank/DDBJ whole genome shotgun (WGS) entry which is preliminary data.</text>
</comment>
<dbReference type="PANTHER" id="PTHR36981">
    <property type="entry name" value="ZGC:195170"/>
    <property type="match status" value="1"/>
</dbReference>
<feature type="domain" description="P2X purinoreceptor 7 intracellular" evidence="1">
    <location>
        <begin position="67"/>
        <end position="94"/>
    </location>
</feature>
<organism evidence="2 3">
    <name type="scientific">Triplophysa rosa</name>
    <name type="common">Cave loach</name>
    <dbReference type="NCBI Taxonomy" id="992332"/>
    <lineage>
        <taxon>Eukaryota</taxon>
        <taxon>Metazoa</taxon>
        <taxon>Chordata</taxon>
        <taxon>Craniata</taxon>
        <taxon>Vertebrata</taxon>
        <taxon>Euteleostomi</taxon>
        <taxon>Actinopterygii</taxon>
        <taxon>Neopterygii</taxon>
        <taxon>Teleostei</taxon>
        <taxon>Ostariophysi</taxon>
        <taxon>Cypriniformes</taxon>
        <taxon>Nemacheilidae</taxon>
        <taxon>Triplophysa</taxon>
    </lineage>
</organism>
<accession>A0A9W8C801</accession>
<protein>
    <submittedName>
        <fullName evidence="2">P2X purinoceptor 7-like</fullName>
    </submittedName>
</protein>
<evidence type="ECO:0000313" key="3">
    <source>
        <dbReference type="Proteomes" id="UP001059041"/>
    </source>
</evidence>
<gene>
    <name evidence="2" type="ORF">IRJ41_022880</name>
</gene>
<reference evidence="2" key="1">
    <citation type="submission" date="2021-02" db="EMBL/GenBank/DDBJ databases">
        <title>Comparative genomics reveals that relaxation of natural selection precedes convergent phenotypic evolution of cavefish.</title>
        <authorList>
            <person name="Peng Z."/>
        </authorList>
    </citation>
    <scope>NUCLEOTIDE SEQUENCE</scope>
    <source>
        <tissue evidence="2">Muscle</tissue>
    </source>
</reference>
<dbReference type="InterPro" id="IPR046815">
    <property type="entry name" value="P2RX7_C"/>
</dbReference>
<dbReference type="Pfam" id="PF20478">
    <property type="entry name" value="P2RX7_C"/>
    <property type="match status" value="1"/>
</dbReference>
<sequence length="98" mass="11224">MPTEAENVCCQEIEKVMTRILQAPTSLQCMTEHPGLESNCLSVYTLQNINNIYRADYGPLRRRMEHVRVVIPACVVKRIRQEFPDAGGNYVGFRQPLD</sequence>
<dbReference type="Proteomes" id="UP001059041">
    <property type="component" value="Linkage Group LG5"/>
</dbReference>
<evidence type="ECO:0000313" key="2">
    <source>
        <dbReference type="EMBL" id="KAI7810072.1"/>
    </source>
</evidence>
<dbReference type="AlphaFoldDB" id="A0A9W8C801"/>
<evidence type="ECO:0000259" key="1">
    <source>
        <dbReference type="Pfam" id="PF20478"/>
    </source>
</evidence>
<dbReference type="EMBL" id="JAFHDT010000005">
    <property type="protein sequence ID" value="KAI7810072.1"/>
    <property type="molecule type" value="Genomic_DNA"/>
</dbReference>
<name>A0A9W8C801_TRIRA</name>
<proteinExistence type="predicted"/>